<dbReference type="EMBL" id="UZAE01012473">
    <property type="protein sequence ID" value="VDO05307.1"/>
    <property type="molecule type" value="Genomic_DNA"/>
</dbReference>
<evidence type="ECO:0000313" key="3">
    <source>
        <dbReference type="Proteomes" id="UP000278807"/>
    </source>
</evidence>
<evidence type="ECO:0000259" key="1">
    <source>
        <dbReference type="PROSITE" id="PS51443"/>
    </source>
</evidence>
<keyword evidence="3" id="KW-1185">Reference proteome</keyword>
<dbReference type="InterPro" id="IPR007719">
    <property type="entry name" value="PCS_N"/>
</dbReference>
<dbReference type="GO" id="GO:0098849">
    <property type="term" value="P:cellular detoxification of cadmium ion"/>
    <property type="evidence" value="ECO:0007669"/>
    <property type="project" value="TreeGrafter"/>
</dbReference>
<reference evidence="2 3" key="2">
    <citation type="submission" date="2018-11" db="EMBL/GenBank/DDBJ databases">
        <authorList>
            <consortium name="Pathogen Informatics"/>
        </authorList>
    </citation>
    <scope>NUCLEOTIDE SEQUENCE [LARGE SCALE GENOMIC DNA]</scope>
</reference>
<name>A0A0R3TNR2_RODNA</name>
<dbReference type="AlphaFoldDB" id="A0A0R3TNR2"/>
<dbReference type="InterPro" id="IPR040409">
    <property type="entry name" value="PCS-like"/>
</dbReference>
<dbReference type="PROSITE" id="PS51443">
    <property type="entry name" value="PCS"/>
    <property type="match status" value="1"/>
</dbReference>
<proteinExistence type="predicted"/>
<accession>A0A0R3TNR2</accession>
<dbReference type="OrthoDB" id="448954at2759"/>
<dbReference type="PANTHER" id="PTHR33447">
    <property type="entry name" value="GLUTATHIONE GAMMA-GLUTAMYLCYSTEINYLTRANSFERASE"/>
    <property type="match status" value="1"/>
</dbReference>
<dbReference type="WBParaSite" id="HNAJ_0000904201-mRNA-1">
    <property type="protein sequence ID" value="HNAJ_0000904201-mRNA-1"/>
    <property type="gene ID" value="HNAJ_0000904201"/>
</dbReference>
<evidence type="ECO:0000313" key="2">
    <source>
        <dbReference type="EMBL" id="VDO05307.1"/>
    </source>
</evidence>
<feature type="domain" description="Peptidase C83" evidence="1">
    <location>
        <begin position="44"/>
        <end position="138"/>
    </location>
</feature>
<dbReference type="GO" id="GO:0046872">
    <property type="term" value="F:metal ion binding"/>
    <property type="evidence" value="ECO:0007669"/>
    <property type="project" value="InterPro"/>
</dbReference>
<dbReference type="Pfam" id="PF05023">
    <property type="entry name" value="Phytochelatin"/>
    <property type="match status" value="1"/>
</dbReference>
<evidence type="ECO:0000313" key="4">
    <source>
        <dbReference type="WBParaSite" id="HNAJ_0000904201-mRNA-1"/>
    </source>
</evidence>
<organism evidence="4">
    <name type="scientific">Rodentolepis nana</name>
    <name type="common">Dwarf tapeworm</name>
    <name type="synonym">Hymenolepis nana</name>
    <dbReference type="NCBI Taxonomy" id="102285"/>
    <lineage>
        <taxon>Eukaryota</taxon>
        <taxon>Metazoa</taxon>
        <taxon>Spiralia</taxon>
        <taxon>Lophotrochozoa</taxon>
        <taxon>Platyhelminthes</taxon>
        <taxon>Cestoda</taxon>
        <taxon>Eucestoda</taxon>
        <taxon>Cyclophyllidea</taxon>
        <taxon>Hymenolepididae</taxon>
        <taxon>Rodentolepis</taxon>
    </lineage>
</organism>
<dbReference type="PANTHER" id="PTHR33447:SF2">
    <property type="entry name" value="GLUTATHIONE GAMMA-GLUTAMYLCYSTEINYLTRANSFERASE"/>
    <property type="match status" value="1"/>
</dbReference>
<dbReference type="GO" id="GO:0046938">
    <property type="term" value="P:phytochelatin biosynthetic process"/>
    <property type="evidence" value="ECO:0007669"/>
    <property type="project" value="InterPro"/>
</dbReference>
<dbReference type="GO" id="GO:0010273">
    <property type="term" value="P:detoxification of copper ion"/>
    <property type="evidence" value="ECO:0007669"/>
    <property type="project" value="TreeGrafter"/>
</dbReference>
<dbReference type="Proteomes" id="UP000278807">
    <property type="component" value="Unassembled WGS sequence"/>
</dbReference>
<sequence length="138" mass="15902">MSISRRILRLFGNSRSYATCLLSNLNKSPVPRARWFSSNKDPSNEPKQFYRRPLPASCIAFASSEGRQIFKEALEMGFLESFYDLVPQFRTQVRLALSLLVSINARAFIRPFEPYIVSVVSYSDVFDMPFLHTFGIYT</sequence>
<dbReference type="GO" id="GO:0016756">
    <property type="term" value="F:glutathione gamma-glutamylcysteinyltransferase activity"/>
    <property type="evidence" value="ECO:0007669"/>
    <property type="project" value="InterPro"/>
</dbReference>
<protein>
    <submittedName>
        <fullName evidence="4">Peptidase C83 domain-containing protein</fullName>
    </submittedName>
</protein>
<reference evidence="4" key="1">
    <citation type="submission" date="2017-02" db="UniProtKB">
        <authorList>
            <consortium name="WormBaseParasite"/>
        </authorList>
    </citation>
    <scope>IDENTIFICATION</scope>
</reference>
<gene>
    <name evidence="2" type="ORF">HNAJ_LOCUS9038</name>
</gene>